<proteinExistence type="predicted"/>
<sequence length="79" mass="8651">MDKPSNSTMQQKASQGANFSSGMKSIAAFCADNDCSRAFVYNEHRAGRLPFTKLGRATRIKLEDEKAWRESLPVVGAVA</sequence>
<protein>
    <recommendedName>
        <fullName evidence="3">Helix-turn-helix domain-containing protein</fullName>
    </recommendedName>
</protein>
<evidence type="ECO:0008006" key="3">
    <source>
        <dbReference type="Google" id="ProtNLM"/>
    </source>
</evidence>
<name>A0ABU0N662_9SPHN</name>
<organism evidence="1 2">
    <name type="scientific">Qipengyuania citrea</name>
    <dbReference type="NCBI Taxonomy" id="225971"/>
    <lineage>
        <taxon>Bacteria</taxon>
        <taxon>Pseudomonadati</taxon>
        <taxon>Pseudomonadota</taxon>
        <taxon>Alphaproteobacteria</taxon>
        <taxon>Sphingomonadales</taxon>
        <taxon>Erythrobacteraceae</taxon>
        <taxon>Qipengyuania</taxon>
    </lineage>
</organism>
<comment type="caution">
    <text evidence="1">The sequence shown here is derived from an EMBL/GenBank/DDBJ whole genome shotgun (WGS) entry which is preliminary data.</text>
</comment>
<accession>A0ABU0N662</accession>
<evidence type="ECO:0000313" key="2">
    <source>
        <dbReference type="Proteomes" id="UP001238601"/>
    </source>
</evidence>
<gene>
    <name evidence="1" type="ORF">QOZ97_000431</name>
</gene>
<reference evidence="1 2" key="1">
    <citation type="submission" date="2023-07" db="EMBL/GenBank/DDBJ databases">
        <title>Genomic Encyclopedia of Type Strains, Phase IV (KMG-IV): sequencing the most valuable type-strain genomes for metagenomic binning, comparative biology and taxonomic classification.</title>
        <authorList>
            <person name="Goeker M."/>
        </authorList>
    </citation>
    <scope>NUCLEOTIDE SEQUENCE [LARGE SCALE GENOMIC DNA]</scope>
    <source>
        <strain evidence="1 2">DSM 14432</strain>
    </source>
</reference>
<evidence type="ECO:0000313" key="1">
    <source>
        <dbReference type="EMBL" id="MDQ0564921.1"/>
    </source>
</evidence>
<dbReference type="Proteomes" id="UP001238601">
    <property type="component" value="Unassembled WGS sequence"/>
</dbReference>
<dbReference type="EMBL" id="JAUSWK010000001">
    <property type="protein sequence ID" value="MDQ0564921.1"/>
    <property type="molecule type" value="Genomic_DNA"/>
</dbReference>
<keyword evidence="2" id="KW-1185">Reference proteome</keyword>